<dbReference type="PROSITE" id="PS51257">
    <property type="entry name" value="PROKAR_LIPOPROTEIN"/>
    <property type="match status" value="1"/>
</dbReference>
<evidence type="ECO:0000259" key="2">
    <source>
        <dbReference type="Pfam" id="PF03886"/>
    </source>
</evidence>
<feature type="chain" id="PRO_5021970787" evidence="1">
    <location>
        <begin position="29"/>
        <end position="196"/>
    </location>
</feature>
<dbReference type="EMBL" id="VKKU01000002">
    <property type="protein sequence ID" value="TSB01360.1"/>
    <property type="molecule type" value="Genomic_DNA"/>
</dbReference>
<dbReference type="Gene3D" id="3.40.50.10610">
    <property type="entry name" value="ABC-type transport auxiliary lipoprotein component"/>
    <property type="match status" value="1"/>
</dbReference>
<feature type="domain" description="ABC-type transport auxiliary lipoprotein component" evidence="2">
    <location>
        <begin position="45"/>
        <end position="191"/>
    </location>
</feature>
<sequence length="196" mass="20619">MTKTLRNALCVATAALALSACVSFGGKAPPSMLVLTSDSSVAGGTSKSGASGEALIVLLPETPRKLDTNRVPVQVDDSNIAYIKDAVWADKPSRLMQMLLMENIAAKNNRLVLNETDAGGRAQLYLSGSLLEFGLDEAASEAVVVYDAVKINRGQTVEKKRFESRKPVTAIDAREAGRALNAAANDVAGQISAWVG</sequence>
<name>A0A553W9I8_9SPHN</name>
<dbReference type="Pfam" id="PF03886">
    <property type="entry name" value="ABC_trans_aux"/>
    <property type="match status" value="1"/>
</dbReference>
<gene>
    <name evidence="3" type="ORF">FOM92_09105</name>
</gene>
<dbReference type="RefSeq" id="WP_143776570.1">
    <property type="nucleotide sequence ID" value="NZ_VKKU01000002.1"/>
</dbReference>
<keyword evidence="1" id="KW-0732">Signal</keyword>
<dbReference type="SUPFAM" id="SSF159594">
    <property type="entry name" value="XCC0632-like"/>
    <property type="match status" value="1"/>
</dbReference>
<protein>
    <submittedName>
        <fullName evidence="3">ABC transporter</fullName>
    </submittedName>
</protein>
<evidence type="ECO:0000256" key="1">
    <source>
        <dbReference type="SAM" id="SignalP"/>
    </source>
</evidence>
<proteinExistence type="predicted"/>
<reference evidence="3 4" key="1">
    <citation type="submission" date="2019-07" db="EMBL/GenBank/DDBJ databases">
        <authorList>
            <person name="Park M."/>
        </authorList>
    </citation>
    <scope>NUCLEOTIDE SEQUENCE [LARGE SCALE GENOMIC DNA]</scope>
    <source>
        <strain evidence="3 4">KCTC32445</strain>
    </source>
</reference>
<evidence type="ECO:0000313" key="4">
    <source>
        <dbReference type="Proteomes" id="UP000320160"/>
    </source>
</evidence>
<dbReference type="OrthoDB" id="7391077at2"/>
<accession>A0A553W9I8</accession>
<dbReference type="Proteomes" id="UP000320160">
    <property type="component" value="Unassembled WGS sequence"/>
</dbReference>
<evidence type="ECO:0000313" key="3">
    <source>
        <dbReference type="EMBL" id="TSB01360.1"/>
    </source>
</evidence>
<dbReference type="InterPro" id="IPR005586">
    <property type="entry name" value="ABC_trans_aux"/>
</dbReference>
<comment type="caution">
    <text evidence="3">The sequence shown here is derived from an EMBL/GenBank/DDBJ whole genome shotgun (WGS) entry which is preliminary data.</text>
</comment>
<keyword evidence="4" id="KW-1185">Reference proteome</keyword>
<feature type="signal peptide" evidence="1">
    <location>
        <begin position="1"/>
        <end position="28"/>
    </location>
</feature>
<organism evidence="3 4">
    <name type="scientific">Sphingorhabdus contaminans</name>
    <dbReference type="NCBI Taxonomy" id="1343899"/>
    <lineage>
        <taxon>Bacteria</taxon>
        <taxon>Pseudomonadati</taxon>
        <taxon>Pseudomonadota</taxon>
        <taxon>Alphaproteobacteria</taxon>
        <taxon>Sphingomonadales</taxon>
        <taxon>Sphingomonadaceae</taxon>
        <taxon>Sphingorhabdus</taxon>
    </lineage>
</organism>
<dbReference type="AlphaFoldDB" id="A0A553W9I8"/>